<accession>A0A6A1VZE5</accession>
<feature type="domain" description="Sec23/Sec24 beta-sandwich" evidence="19">
    <location>
        <begin position="438"/>
        <end position="538"/>
    </location>
</feature>
<dbReference type="GO" id="GO:0090110">
    <property type="term" value="P:COPII-coated vesicle cargo loading"/>
    <property type="evidence" value="ECO:0007669"/>
    <property type="project" value="TreeGrafter"/>
</dbReference>
<comment type="function">
    <text evidence="13 14">Component of the coat protein complex II (COPII) which promotes the formation of transport vesicles from the endoplasmic reticulum (ER). The coat has two main functions, the physical deformation of the endoplasmic reticulum membrane into vesicles and the selection of cargo molecules.</text>
</comment>
<dbReference type="GO" id="GO:0030127">
    <property type="term" value="C:COPII vesicle coat"/>
    <property type="evidence" value="ECO:0007669"/>
    <property type="project" value="InterPro"/>
</dbReference>
<dbReference type="Gene3D" id="3.40.20.10">
    <property type="entry name" value="Severin"/>
    <property type="match status" value="1"/>
</dbReference>
<dbReference type="InterPro" id="IPR006896">
    <property type="entry name" value="Sec23/24_trunk_dom"/>
</dbReference>
<keyword evidence="4 14" id="KW-0813">Transport</keyword>
<dbReference type="FunFam" id="3.40.50.410:FF:000043">
    <property type="entry name" value="Protein transport protein SEC23"/>
    <property type="match status" value="1"/>
</dbReference>
<dbReference type="InterPro" id="IPR037364">
    <property type="entry name" value="Sec23"/>
</dbReference>
<protein>
    <recommendedName>
        <fullName evidence="3 14">Protein transport protein SEC23</fullName>
    </recommendedName>
</protein>
<dbReference type="InterPro" id="IPR037550">
    <property type="entry name" value="Sec23_C"/>
</dbReference>
<evidence type="ECO:0000256" key="14">
    <source>
        <dbReference type="RuleBase" id="RU365030"/>
    </source>
</evidence>
<evidence type="ECO:0000256" key="5">
    <source>
        <dbReference type="ARBA" id="ARBA00022723"/>
    </source>
</evidence>
<comment type="subcellular location">
    <subcellularLocation>
        <location evidence="14">Cytoplasmic vesicle</location>
        <location evidence="14">COPII-coated vesicle membrane</location>
        <topology evidence="14">Peripheral membrane protein</topology>
        <orientation evidence="14">Cytoplasmic side</orientation>
    </subcellularLocation>
    <subcellularLocation>
        <location evidence="14">Endoplasmic reticulum membrane</location>
        <topology evidence="14">Peripheral membrane protein</topology>
        <orientation evidence="14">Cytoplasmic side</orientation>
    </subcellularLocation>
    <subcellularLocation>
        <location evidence="1">Golgi apparatus membrane</location>
        <topology evidence="1">Peripheral membrane protein</topology>
        <orientation evidence="1">Cytoplasmic side</orientation>
    </subcellularLocation>
</comment>
<keyword evidence="7 14" id="KW-0862">Zinc</keyword>
<comment type="similarity">
    <text evidence="2 14">Belongs to the SEC23/SEC24 family. SEC23 subfamily.</text>
</comment>
<dbReference type="Pfam" id="PF04811">
    <property type="entry name" value="Sec23_trunk"/>
    <property type="match status" value="1"/>
</dbReference>
<gene>
    <name evidence="20" type="ORF">CJ030_MR3G014517</name>
</gene>
<dbReference type="Pfam" id="PF08033">
    <property type="entry name" value="Sec23_BS"/>
    <property type="match status" value="1"/>
</dbReference>
<keyword evidence="12 14" id="KW-0968">Cytoplasmic vesicle</keyword>
<feature type="domain" description="Sec23/Sec24 helical" evidence="18">
    <location>
        <begin position="550"/>
        <end position="647"/>
    </location>
</feature>
<proteinExistence type="inferred from homology"/>
<dbReference type="GO" id="GO:0070971">
    <property type="term" value="C:endoplasmic reticulum exit site"/>
    <property type="evidence" value="ECO:0007669"/>
    <property type="project" value="TreeGrafter"/>
</dbReference>
<evidence type="ECO:0000259" key="15">
    <source>
        <dbReference type="Pfam" id="PF00626"/>
    </source>
</evidence>
<dbReference type="GO" id="GO:0005096">
    <property type="term" value="F:GTPase activator activity"/>
    <property type="evidence" value="ECO:0007669"/>
    <property type="project" value="TreeGrafter"/>
</dbReference>
<dbReference type="FunFam" id="3.40.20.10:FF:000041">
    <property type="entry name" value="Protein transport protein SEC23"/>
    <property type="match status" value="1"/>
</dbReference>
<dbReference type="PANTHER" id="PTHR11141:SF22">
    <property type="entry name" value="PROTEIN TRANSPORT PROTEIN SEC23 G"/>
    <property type="match status" value="1"/>
</dbReference>
<evidence type="ECO:0000259" key="18">
    <source>
        <dbReference type="Pfam" id="PF04815"/>
    </source>
</evidence>
<dbReference type="SUPFAM" id="SSF81811">
    <property type="entry name" value="Helical domain of Sec23/24"/>
    <property type="match status" value="1"/>
</dbReference>
<evidence type="ECO:0000256" key="10">
    <source>
        <dbReference type="ARBA" id="ARBA00023034"/>
    </source>
</evidence>
<evidence type="ECO:0000256" key="7">
    <source>
        <dbReference type="ARBA" id="ARBA00022833"/>
    </source>
</evidence>
<feature type="domain" description="Zinc finger Sec23/Sec24-type" evidence="16">
    <location>
        <begin position="53"/>
        <end position="91"/>
    </location>
</feature>
<feature type="domain" description="Gelsolin-like" evidence="15">
    <location>
        <begin position="664"/>
        <end position="750"/>
    </location>
</feature>
<evidence type="ECO:0000313" key="20">
    <source>
        <dbReference type="EMBL" id="KAB1218073.1"/>
    </source>
</evidence>
<evidence type="ECO:0000259" key="16">
    <source>
        <dbReference type="Pfam" id="PF04810"/>
    </source>
</evidence>
<dbReference type="SUPFAM" id="SSF82754">
    <property type="entry name" value="C-terminal, gelsolin-like domain of Sec23/24"/>
    <property type="match status" value="1"/>
</dbReference>
<dbReference type="GO" id="GO:0000139">
    <property type="term" value="C:Golgi membrane"/>
    <property type="evidence" value="ECO:0007669"/>
    <property type="project" value="UniProtKB-SubCell"/>
</dbReference>
<dbReference type="SUPFAM" id="SSF81995">
    <property type="entry name" value="beta-sandwich domain of Sec23/24"/>
    <property type="match status" value="1"/>
</dbReference>
<dbReference type="CDD" id="cd11287">
    <property type="entry name" value="Sec23_C"/>
    <property type="match status" value="1"/>
</dbReference>
<dbReference type="GO" id="GO:0008270">
    <property type="term" value="F:zinc ion binding"/>
    <property type="evidence" value="ECO:0007669"/>
    <property type="project" value="InterPro"/>
</dbReference>
<dbReference type="GO" id="GO:0005789">
    <property type="term" value="C:endoplasmic reticulum membrane"/>
    <property type="evidence" value="ECO:0007669"/>
    <property type="project" value="UniProtKB-SubCell"/>
</dbReference>
<sequence length="792" mass="87720">MDFIELEAIEGLRWSWNSWPASKSESSALIVPLSVMCTPLMQSTELPILPYDPLLCSECGAVLNPYARLDYTSRIWYCPFCYRKNPFPRSYSGIGETNLPAELFPTYSTVEYAPGRKIASPSANSGGANLSSKHNWLNGQLSSSSISLASMVSSSSSTLSMSNGDLRGVGPAFVFVVDSCTADEELGALKNELLLVVEQLPENALVGLVTFDSMVRVHDLGFPECSRVVLFHGGRELSSEQTQQFLGIPTRQQHLGKASVIQKQGFLLPVSECEFNIITAIEEIHSSPRTKPGHRPLRSTGTAILAALGLLEGCLVNVGSRIMVFTSGPATQGPGIVVDTDLRNSIRTHRDLINGQAPYYSKSSSLYKRVSQRLSDASIVLDLFAFSLDQVGAAELKDSVENSGGFIMLGESFESSQFRKCLRHIFERDEEGNLKMNFDATIEIVATKDVKICGALGPCISLQRKNNLVSNNEIGEGGTYVWKLSTLTSKTCFAFFFQVSGEQKVQPGSAFSIQFITRYRQGNMGIRKRVTTAARRWVGNQSPEIAAGFDQEAAASVMARLAVDRAEKCQARDVIRWLDDALIRFASKFGDYVQEDPSSFHLSPNFSIYPQFMYYLRRSQFIDVFNCTPDETAFFRLMLNREGVVGSLIMIQPTLLQYSFDGPPIPVLLDVRSISPDVILLFDSYFLVVIHYGSKIARWRKLGYDKDPNHGNLRKLFEAPELDAEQLVAERVPAPKIIRCDQHSSQARFLLAKLNPSVTQNSTYTNGSDIIFTDDLSLEVFIDHLQALAVQG</sequence>
<dbReference type="PANTHER" id="PTHR11141">
    <property type="entry name" value="PROTEIN TRANSPORT PROTEIN SEC23"/>
    <property type="match status" value="1"/>
</dbReference>
<dbReference type="InterPro" id="IPR006900">
    <property type="entry name" value="Sec23/24_helical_dom"/>
</dbReference>
<dbReference type="Pfam" id="PF00626">
    <property type="entry name" value="Gelsolin"/>
    <property type="match status" value="1"/>
</dbReference>
<dbReference type="InterPro" id="IPR036175">
    <property type="entry name" value="Sec23/24_helical_dom_sf"/>
</dbReference>
<feature type="domain" description="Sec23/Sec24 trunk" evidence="17">
    <location>
        <begin position="171"/>
        <end position="426"/>
    </location>
</feature>
<evidence type="ECO:0000256" key="2">
    <source>
        <dbReference type="ARBA" id="ARBA00009210"/>
    </source>
</evidence>
<keyword evidence="9 14" id="KW-0653">Protein transport</keyword>
<keyword evidence="21" id="KW-1185">Reference proteome</keyword>
<evidence type="ECO:0000259" key="17">
    <source>
        <dbReference type="Pfam" id="PF04811"/>
    </source>
</evidence>
<dbReference type="InterPro" id="IPR007123">
    <property type="entry name" value="Gelsolin-like_dom"/>
</dbReference>
<keyword evidence="11 14" id="KW-0472">Membrane</keyword>
<evidence type="ECO:0000256" key="4">
    <source>
        <dbReference type="ARBA" id="ARBA00022448"/>
    </source>
</evidence>
<dbReference type="InterPro" id="IPR036174">
    <property type="entry name" value="Znf_Sec23_Sec24_sf"/>
</dbReference>
<evidence type="ECO:0000256" key="13">
    <source>
        <dbReference type="ARBA" id="ARBA00025471"/>
    </source>
</evidence>
<evidence type="ECO:0000256" key="8">
    <source>
        <dbReference type="ARBA" id="ARBA00022892"/>
    </source>
</evidence>
<dbReference type="OrthoDB" id="10256289at2759"/>
<evidence type="ECO:0000256" key="12">
    <source>
        <dbReference type="ARBA" id="ARBA00023329"/>
    </source>
</evidence>
<name>A0A6A1VZE5_9ROSI</name>
<evidence type="ECO:0000256" key="3">
    <source>
        <dbReference type="ARBA" id="ARBA00021212"/>
    </source>
</evidence>
<evidence type="ECO:0000259" key="19">
    <source>
        <dbReference type="Pfam" id="PF08033"/>
    </source>
</evidence>
<evidence type="ECO:0000256" key="6">
    <source>
        <dbReference type="ARBA" id="ARBA00022824"/>
    </source>
</evidence>
<dbReference type="Pfam" id="PF04810">
    <property type="entry name" value="zf-Sec23_Sec24"/>
    <property type="match status" value="1"/>
</dbReference>
<dbReference type="Gene3D" id="3.40.50.410">
    <property type="entry name" value="von Willebrand factor, type A domain"/>
    <property type="match status" value="1"/>
</dbReference>
<dbReference type="Proteomes" id="UP000516437">
    <property type="component" value="Chromosome 3"/>
</dbReference>
<dbReference type="SUPFAM" id="SSF53300">
    <property type="entry name" value="vWA-like"/>
    <property type="match status" value="1"/>
</dbReference>
<organism evidence="20 21">
    <name type="scientific">Morella rubra</name>
    <name type="common">Chinese bayberry</name>
    <dbReference type="NCBI Taxonomy" id="262757"/>
    <lineage>
        <taxon>Eukaryota</taxon>
        <taxon>Viridiplantae</taxon>
        <taxon>Streptophyta</taxon>
        <taxon>Embryophyta</taxon>
        <taxon>Tracheophyta</taxon>
        <taxon>Spermatophyta</taxon>
        <taxon>Magnoliopsida</taxon>
        <taxon>eudicotyledons</taxon>
        <taxon>Gunneridae</taxon>
        <taxon>Pentapetalae</taxon>
        <taxon>rosids</taxon>
        <taxon>fabids</taxon>
        <taxon>Fagales</taxon>
        <taxon>Myricaceae</taxon>
        <taxon>Morella</taxon>
    </lineage>
</organism>
<dbReference type="Gene3D" id="1.20.120.730">
    <property type="entry name" value="Sec23/Sec24 helical domain"/>
    <property type="match status" value="1"/>
</dbReference>
<reference evidence="20 21" key="1">
    <citation type="journal article" date="2019" name="Plant Biotechnol. J.">
        <title>The red bayberry genome and genetic basis of sex determination.</title>
        <authorList>
            <person name="Jia H.M."/>
            <person name="Jia H.J."/>
            <person name="Cai Q.L."/>
            <person name="Wang Y."/>
            <person name="Zhao H.B."/>
            <person name="Yang W.F."/>
            <person name="Wang G.Y."/>
            <person name="Li Y.H."/>
            <person name="Zhan D.L."/>
            <person name="Shen Y.T."/>
            <person name="Niu Q.F."/>
            <person name="Chang L."/>
            <person name="Qiu J."/>
            <person name="Zhao L."/>
            <person name="Xie H.B."/>
            <person name="Fu W.Y."/>
            <person name="Jin J."/>
            <person name="Li X.W."/>
            <person name="Jiao Y."/>
            <person name="Zhou C.C."/>
            <person name="Tu T."/>
            <person name="Chai C.Y."/>
            <person name="Gao J.L."/>
            <person name="Fan L.J."/>
            <person name="van de Weg E."/>
            <person name="Wang J.Y."/>
            <person name="Gao Z.S."/>
        </authorList>
    </citation>
    <scope>NUCLEOTIDE SEQUENCE [LARGE SCALE GENOMIC DNA]</scope>
    <source>
        <tissue evidence="20">Leaves</tissue>
    </source>
</reference>
<dbReference type="AlphaFoldDB" id="A0A6A1VZE5"/>
<dbReference type="InterPro" id="IPR006895">
    <property type="entry name" value="Znf_Sec23_Sec24"/>
</dbReference>
<dbReference type="Pfam" id="PF04815">
    <property type="entry name" value="Sec23_helical"/>
    <property type="match status" value="1"/>
</dbReference>
<dbReference type="FunFam" id="2.30.30.380:FF:000001">
    <property type="entry name" value="Protein transport protein SEC23"/>
    <property type="match status" value="1"/>
</dbReference>
<evidence type="ECO:0000256" key="1">
    <source>
        <dbReference type="ARBA" id="ARBA00004255"/>
    </source>
</evidence>
<comment type="caution">
    <text evidence="20">The sequence shown here is derived from an EMBL/GenBank/DDBJ whole genome shotgun (WGS) entry which is preliminary data.</text>
</comment>
<keyword evidence="8 14" id="KW-0931">ER-Golgi transport</keyword>
<keyword evidence="14" id="KW-0963">Cytoplasm</keyword>
<dbReference type="EMBL" id="RXIC02000021">
    <property type="protein sequence ID" value="KAB1218073.1"/>
    <property type="molecule type" value="Genomic_DNA"/>
</dbReference>
<dbReference type="InterPro" id="IPR036180">
    <property type="entry name" value="Gelsolin-like_dom_sf"/>
</dbReference>
<dbReference type="GO" id="GO:0006886">
    <property type="term" value="P:intracellular protein transport"/>
    <property type="evidence" value="ECO:0007669"/>
    <property type="project" value="InterPro"/>
</dbReference>
<keyword evidence="6 14" id="KW-0256">Endoplasmic reticulum</keyword>
<dbReference type="Gene3D" id="2.30.30.380">
    <property type="entry name" value="Zn-finger domain of Sec23/24"/>
    <property type="match status" value="1"/>
</dbReference>
<keyword evidence="10" id="KW-0333">Golgi apparatus</keyword>
<dbReference type="InterPro" id="IPR036465">
    <property type="entry name" value="vWFA_dom_sf"/>
</dbReference>
<keyword evidence="5 14" id="KW-0479">Metal-binding</keyword>
<dbReference type="InterPro" id="IPR029006">
    <property type="entry name" value="ADF-H/Gelsolin-like_dom_sf"/>
</dbReference>
<dbReference type="SUPFAM" id="SSF82919">
    <property type="entry name" value="Zn-finger domain of Sec23/24"/>
    <property type="match status" value="1"/>
</dbReference>
<dbReference type="InterPro" id="IPR012990">
    <property type="entry name" value="Beta-sandwich_Sec23_24"/>
</dbReference>
<evidence type="ECO:0000256" key="11">
    <source>
        <dbReference type="ARBA" id="ARBA00023136"/>
    </source>
</evidence>
<evidence type="ECO:0000256" key="9">
    <source>
        <dbReference type="ARBA" id="ARBA00022927"/>
    </source>
</evidence>
<evidence type="ECO:0000313" key="21">
    <source>
        <dbReference type="Proteomes" id="UP000516437"/>
    </source>
</evidence>